<dbReference type="InterPro" id="IPR002895">
    <property type="entry name" value="Paramecium_SA"/>
</dbReference>
<reference evidence="2" key="1">
    <citation type="submission" date="2021-01" db="EMBL/GenBank/DDBJ databases">
        <authorList>
            <consortium name="Genoscope - CEA"/>
            <person name="William W."/>
        </authorList>
    </citation>
    <scope>NUCLEOTIDE SEQUENCE</scope>
</reference>
<accession>A0A8S1TUS3</accession>
<evidence type="ECO:0008006" key="4">
    <source>
        <dbReference type="Google" id="ProtNLM"/>
    </source>
</evidence>
<sequence length="342" mass="40078">MKSQLVVIKLLYENETSNKLKTNQELQIYNIDEYQLNNVINMIIQSANQSIFLNSRISNQTCAFIENFSQFRSKTCDDLLKLYYISYFMQLIESQCTTNGIDYIIFGQCSTHRTAYIGLNTQGVKICILDQRDKFNRGIKCSNFYSRTNLDCKQQLSECITNSNICILGDPCDEYTYLNYCIQSKNQLCLWIQNSCINYSKCEDAKLKTFYECQIVAPFCTSNIQNIYHLLFVLNMKMWKPVYLVGINYGNEMKMQILQNLLIIIFVDQIIMILYLMDINVFKQFKNLSNNLCMDQSIEGSRIQITKTCESIQNTFYMLKSKKLLQSQSNYLIFILKKPQQL</sequence>
<evidence type="ECO:0000256" key="1">
    <source>
        <dbReference type="SAM" id="Phobius"/>
    </source>
</evidence>
<dbReference type="Proteomes" id="UP000689195">
    <property type="component" value="Unassembled WGS sequence"/>
</dbReference>
<keyword evidence="1" id="KW-0812">Transmembrane</keyword>
<comment type="caution">
    <text evidence="2">The sequence shown here is derived from an EMBL/GenBank/DDBJ whole genome shotgun (WGS) entry which is preliminary data.</text>
</comment>
<dbReference type="EMBL" id="CAJJDO010000028">
    <property type="protein sequence ID" value="CAD8156395.1"/>
    <property type="molecule type" value="Genomic_DNA"/>
</dbReference>
<dbReference type="OrthoDB" id="4062651at2759"/>
<dbReference type="AlphaFoldDB" id="A0A8S1TUS3"/>
<gene>
    <name evidence="2" type="ORF">PPENT_87.1.T0280304</name>
</gene>
<organism evidence="2 3">
    <name type="scientific">Paramecium pentaurelia</name>
    <dbReference type="NCBI Taxonomy" id="43138"/>
    <lineage>
        <taxon>Eukaryota</taxon>
        <taxon>Sar</taxon>
        <taxon>Alveolata</taxon>
        <taxon>Ciliophora</taxon>
        <taxon>Intramacronucleata</taxon>
        <taxon>Oligohymenophorea</taxon>
        <taxon>Peniculida</taxon>
        <taxon>Parameciidae</taxon>
        <taxon>Paramecium</taxon>
    </lineage>
</organism>
<evidence type="ECO:0000313" key="2">
    <source>
        <dbReference type="EMBL" id="CAD8156395.1"/>
    </source>
</evidence>
<name>A0A8S1TUS3_9CILI</name>
<keyword evidence="3" id="KW-1185">Reference proteome</keyword>
<dbReference type="Pfam" id="PF01508">
    <property type="entry name" value="Paramecium_SA"/>
    <property type="match status" value="1"/>
</dbReference>
<evidence type="ECO:0000313" key="3">
    <source>
        <dbReference type="Proteomes" id="UP000689195"/>
    </source>
</evidence>
<proteinExistence type="predicted"/>
<keyword evidence="1" id="KW-0472">Membrane</keyword>
<keyword evidence="1" id="KW-1133">Transmembrane helix</keyword>
<feature type="transmembrane region" description="Helical" evidence="1">
    <location>
        <begin position="257"/>
        <end position="277"/>
    </location>
</feature>
<protein>
    <recommendedName>
        <fullName evidence="4">Transmembrane protein</fullName>
    </recommendedName>
</protein>